<evidence type="ECO:0000313" key="3">
    <source>
        <dbReference type="Proteomes" id="UP000713222"/>
    </source>
</evidence>
<dbReference type="InterPro" id="IPR001279">
    <property type="entry name" value="Metallo-B-lactamas"/>
</dbReference>
<name>A0A964XQU5_9PROT</name>
<dbReference type="Proteomes" id="UP000713222">
    <property type="component" value="Unassembled WGS sequence"/>
</dbReference>
<evidence type="ECO:0000313" key="2">
    <source>
        <dbReference type="EMBL" id="NBN88354.1"/>
    </source>
</evidence>
<dbReference type="PANTHER" id="PTHR15032:SF4">
    <property type="entry name" value="N-ACYL-PHOSPHATIDYLETHANOLAMINE-HYDROLYZING PHOSPHOLIPASE D"/>
    <property type="match status" value="1"/>
</dbReference>
<accession>A0A964XQU5</accession>
<dbReference type="Pfam" id="PF12706">
    <property type="entry name" value="Lactamase_B_2"/>
    <property type="match status" value="1"/>
</dbReference>
<comment type="caution">
    <text evidence="2">The sequence shown here is derived from an EMBL/GenBank/DDBJ whole genome shotgun (WGS) entry which is preliminary data.</text>
</comment>
<dbReference type="AlphaFoldDB" id="A0A964XQU5"/>
<feature type="domain" description="Metallo-beta-lactamase" evidence="1">
    <location>
        <begin position="134"/>
        <end position="328"/>
    </location>
</feature>
<reference evidence="2" key="1">
    <citation type="submission" date="2018-10" db="EMBL/GenBank/DDBJ databases">
        <title>Iterative Subtractive Binning of Freshwater Chronoseries Metagenomes Recovers Nearly Complete Genomes from over Four Hundred Novel Species.</title>
        <authorList>
            <person name="Rodriguez-R L.M."/>
            <person name="Tsementzi D."/>
            <person name="Luo C."/>
            <person name="Konstantinidis K.T."/>
        </authorList>
    </citation>
    <scope>NUCLEOTIDE SEQUENCE</scope>
    <source>
        <strain evidence="2">WB7_6_001</strain>
    </source>
</reference>
<evidence type="ECO:0000259" key="1">
    <source>
        <dbReference type="Pfam" id="PF12706"/>
    </source>
</evidence>
<dbReference type="PROSITE" id="PS51257">
    <property type="entry name" value="PROKAR_LIPOPROTEIN"/>
    <property type="match status" value="1"/>
</dbReference>
<proteinExistence type="predicted"/>
<dbReference type="SUPFAM" id="SSF56281">
    <property type="entry name" value="Metallo-hydrolase/oxidoreductase"/>
    <property type="match status" value="1"/>
</dbReference>
<sequence length="375" mass="43450">MNAFNNKRNFFRVAKDKSLSFLLLLLASCTSVPVTNRSGKEDQTIFKKEESYIRPYHHLPDGTFRNPEGSIEREDYEFPWFKFTKERMAIKVKVPEDHVIPKDKVLPSLTALENEDTITWIGHVTFLIRLGGKTIITDPFFSPNAGPVALGPRRYIDPAIKLADLPKTDLLLLTHNHYDHLDAEATKNFPHKKTKVFCPLKLSKFYKDYSFKDVNEMDWYQEKQIDDLKITFLPAIHWSKRELFDRNRTLWGSYLIEYQRKKILFCCDTASGEVYKKLGREYGPIDIAFVNIGAYEPVEIMKYSHANPAEALDIGRNLRARKVVGMHWGTILMSLEDPFEPPTKFIANTKNFGYQEKDAVLFKIGETKSLKQILS</sequence>
<dbReference type="PANTHER" id="PTHR15032">
    <property type="entry name" value="N-ACYL-PHOSPHATIDYLETHANOLAMINE-HYDROLYZING PHOSPHOLIPASE D"/>
    <property type="match status" value="1"/>
</dbReference>
<dbReference type="InterPro" id="IPR036866">
    <property type="entry name" value="RibonucZ/Hydroxyglut_hydro"/>
</dbReference>
<protein>
    <submittedName>
        <fullName evidence="2">MBL fold metallo-hydrolase</fullName>
    </submittedName>
</protein>
<gene>
    <name evidence="2" type="ORF">EBV32_04640</name>
</gene>
<organism evidence="2 3">
    <name type="scientific">Candidatus Fonsibacter lacus</name>
    <dbReference type="NCBI Taxonomy" id="2576439"/>
    <lineage>
        <taxon>Bacteria</taxon>
        <taxon>Pseudomonadati</taxon>
        <taxon>Pseudomonadota</taxon>
        <taxon>Alphaproteobacteria</taxon>
        <taxon>Candidatus Pelagibacterales</taxon>
        <taxon>Candidatus Pelagibacterales incertae sedis</taxon>
        <taxon>Candidatus Fonsibacter</taxon>
    </lineage>
</organism>
<dbReference type="Gene3D" id="3.60.15.10">
    <property type="entry name" value="Ribonuclease Z/Hydroxyacylglutathione hydrolase-like"/>
    <property type="match status" value="1"/>
</dbReference>
<dbReference type="EMBL" id="RGET01000100">
    <property type="protein sequence ID" value="NBN88354.1"/>
    <property type="molecule type" value="Genomic_DNA"/>
</dbReference>
<dbReference type="GO" id="GO:0005737">
    <property type="term" value="C:cytoplasm"/>
    <property type="evidence" value="ECO:0007669"/>
    <property type="project" value="TreeGrafter"/>
</dbReference>